<organism evidence="6 7">
    <name type="scientific">Sinorhizobium saheli</name>
    <dbReference type="NCBI Taxonomy" id="36856"/>
    <lineage>
        <taxon>Bacteria</taxon>
        <taxon>Pseudomonadati</taxon>
        <taxon>Pseudomonadota</taxon>
        <taxon>Alphaproteobacteria</taxon>
        <taxon>Hyphomicrobiales</taxon>
        <taxon>Rhizobiaceae</taxon>
        <taxon>Sinorhizobium/Ensifer group</taxon>
        <taxon>Sinorhizobium</taxon>
    </lineage>
</organism>
<dbReference type="Pfam" id="PF08548">
    <property type="entry name" value="Peptidase_M10_C"/>
    <property type="match status" value="1"/>
</dbReference>
<dbReference type="GO" id="GO:0005615">
    <property type="term" value="C:extracellular space"/>
    <property type="evidence" value="ECO:0007669"/>
    <property type="project" value="InterPro"/>
</dbReference>
<evidence type="ECO:0000313" key="6">
    <source>
        <dbReference type="EMBL" id="OAP43431.1"/>
    </source>
</evidence>
<evidence type="ECO:0000256" key="3">
    <source>
        <dbReference type="ARBA" id="ARBA00022525"/>
    </source>
</evidence>
<dbReference type="AlphaFoldDB" id="A0A178Y7H1"/>
<sequence>MATTYKRVGSSKNAVIDGVIGGYAWTSKTLTFGFTKQDIDKNGIDDFAEGDWKDFYREMFADIAACIDVTFRETSVANATLKQTLLDTGGGGFSGGPGPTEDTVTTAVGIDPKSVKSAADIIRLGTFSDVWLHEIAHSLGLKHTHDSIAGPTLPGVADEDDKGTGLLNSSIYSVMGYTYAFWGEDNPFTKAKDFGATLNAQPGSLGAIDIAALQHMYGAKTHNTGNDVYRFSDDVDFNRGYTTLWDTGGIDTIAYAGTSRAKIDLRAATLKAEIGGGGWLSTSETLTGGFTIANGVVIENAKGGPAADILIGNAAGNVLDGGRGADQMQGLGGNDTYVVDNVADRVSEAASAGTDLVKSSVSFTLGANLENLLLTGSLGVNGTGNGLANRLTGNGAANVLSGAAGNDTLDGGQGADTLIGGAGNDTYVVDDKGDKTIEAKSAGTDLVKSSISLTLAANVENLVLTGKAALSGKGHAHSNAITGNAAGNRLDGGAGSDSLCGNAGKDQFVFSTALGASNVDHIRDFSATDDTIVLSGKIFAALPSGTLSAGLFKDIAVAKVDAGDRLLYNSDSGALFYDADGSGAGKAVQFAHLDNKAAITFADFFIV</sequence>
<comment type="cofactor">
    <cofactor evidence="1">
        <name>Ca(2+)</name>
        <dbReference type="ChEBI" id="CHEBI:29108"/>
    </cofactor>
</comment>
<name>A0A178Y7H1_SINSA</name>
<dbReference type="Gene3D" id="2.150.10.10">
    <property type="entry name" value="Serralysin-like metalloprotease, C-terminal"/>
    <property type="match status" value="2"/>
</dbReference>
<dbReference type="SUPFAM" id="SSF51120">
    <property type="entry name" value="beta-Roll"/>
    <property type="match status" value="3"/>
</dbReference>
<dbReference type="STRING" id="36856.ATB98_12085"/>
<dbReference type="InterPro" id="IPR013858">
    <property type="entry name" value="Peptidase_M10B_C"/>
</dbReference>
<gene>
    <name evidence="6" type="ORF">ATB98_12085</name>
</gene>
<dbReference type="GO" id="GO:0008237">
    <property type="term" value="F:metallopeptidase activity"/>
    <property type="evidence" value="ECO:0007669"/>
    <property type="project" value="InterPro"/>
</dbReference>
<dbReference type="InterPro" id="IPR018511">
    <property type="entry name" value="Hemolysin-typ_Ca-bd_CS"/>
</dbReference>
<evidence type="ECO:0000259" key="5">
    <source>
        <dbReference type="Pfam" id="PF08548"/>
    </source>
</evidence>
<dbReference type="InterPro" id="IPR001343">
    <property type="entry name" value="Hemolysn_Ca-bd"/>
</dbReference>
<evidence type="ECO:0000256" key="4">
    <source>
        <dbReference type="ARBA" id="ARBA00022737"/>
    </source>
</evidence>
<dbReference type="InterPro" id="IPR024079">
    <property type="entry name" value="MetalloPept_cat_dom_sf"/>
</dbReference>
<dbReference type="EMBL" id="LNQB01000078">
    <property type="protein sequence ID" value="OAP43431.1"/>
    <property type="molecule type" value="Genomic_DNA"/>
</dbReference>
<dbReference type="RefSeq" id="WP_066876054.1">
    <property type="nucleotide sequence ID" value="NZ_LNQB01000078.1"/>
</dbReference>
<accession>A0A178Y7H1</accession>
<dbReference type="SUPFAM" id="SSF55486">
    <property type="entry name" value="Metalloproteases ('zincins'), catalytic domain"/>
    <property type="match status" value="1"/>
</dbReference>
<keyword evidence="7" id="KW-1185">Reference proteome</keyword>
<feature type="domain" description="Peptidase M10 serralysin C-terminal" evidence="5">
    <location>
        <begin position="216"/>
        <end position="356"/>
    </location>
</feature>
<dbReference type="Proteomes" id="UP000078507">
    <property type="component" value="Unassembled WGS sequence"/>
</dbReference>
<dbReference type="GO" id="GO:0005509">
    <property type="term" value="F:calcium ion binding"/>
    <property type="evidence" value="ECO:0007669"/>
    <property type="project" value="InterPro"/>
</dbReference>
<evidence type="ECO:0000313" key="7">
    <source>
        <dbReference type="Proteomes" id="UP000078507"/>
    </source>
</evidence>
<evidence type="ECO:0000256" key="1">
    <source>
        <dbReference type="ARBA" id="ARBA00001913"/>
    </source>
</evidence>
<comment type="caution">
    <text evidence="6">The sequence shown here is derived from an EMBL/GenBank/DDBJ whole genome shotgun (WGS) entry which is preliminary data.</text>
</comment>
<dbReference type="OrthoDB" id="733404at2"/>
<keyword evidence="4" id="KW-0677">Repeat</keyword>
<protein>
    <recommendedName>
        <fullName evidence="5">Peptidase M10 serralysin C-terminal domain-containing protein</fullName>
    </recommendedName>
</protein>
<proteinExistence type="predicted"/>
<reference evidence="6 7" key="1">
    <citation type="submission" date="2015-11" db="EMBL/GenBank/DDBJ databases">
        <title>Ensifer anhuiense sp. nov., an effective nitrogen fixation bacterium with Glycine soja.</title>
        <authorList>
            <person name="Yan H."/>
            <person name="Chen W."/>
        </authorList>
    </citation>
    <scope>NUCLEOTIDE SEQUENCE [LARGE SCALE GENOMIC DNA]</scope>
    <source>
        <strain evidence="6 7">LMG 7837</strain>
    </source>
</reference>
<dbReference type="Pfam" id="PF00353">
    <property type="entry name" value="HemolysinCabind"/>
    <property type="match status" value="3"/>
</dbReference>
<evidence type="ECO:0000256" key="2">
    <source>
        <dbReference type="ARBA" id="ARBA00004613"/>
    </source>
</evidence>
<dbReference type="InterPro" id="IPR011049">
    <property type="entry name" value="Serralysin-like_metalloprot_C"/>
</dbReference>
<comment type="subcellular location">
    <subcellularLocation>
        <location evidence="2">Secreted</location>
    </subcellularLocation>
</comment>
<dbReference type="PRINTS" id="PR00313">
    <property type="entry name" value="CABNDNGRPT"/>
</dbReference>
<dbReference type="PROSITE" id="PS00330">
    <property type="entry name" value="HEMOLYSIN_CALCIUM"/>
    <property type="match status" value="1"/>
</dbReference>
<keyword evidence="3" id="KW-0964">Secreted</keyword>
<dbReference type="Gene3D" id="3.40.390.10">
    <property type="entry name" value="Collagenase (Catalytic Domain)"/>
    <property type="match status" value="1"/>
</dbReference>